<accession>A0ABW6TLC9</accession>
<keyword evidence="2" id="KW-1185">Reference proteome</keyword>
<name>A0ABW6TLC9_9NOCA</name>
<gene>
    <name evidence="1" type="ORF">ACFYY5_29260</name>
</gene>
<sequence length="79" mass="8932">MTAHQYGTGPFDAWPKSVTIRRDDKPNDLLRARNKLMAAQNNFRAIVGRDLRSIYSDGYDRGLTYAISIIDTLIDGEQS</sequence>
<dbReference type="Proteomes" id="UP001602089">
    <property type="component" value="Unassembled WGS sequence"/>
</dbReference>
<comment type="caution">
    <text evidence="1">The sequence shown here is derived from an EMBL/GenBank/DDBJ whole genome shotgun (WGS) entry which is preliminary data.</text>
</comment>
<evidence type="ECO:0000313" key="1">
    <source>
        <dbReference type="EMBL" id="MFF4026946.1"/>
    </source>
</evidence>
<dbReference type="EMBL" id="JBIATK010000012">
    <property type="protein sequence ID" value="MFF4026946.1"/>
    <property type="molecule type" value="Genomic_DNA"/>
</dbReference>
<evidence type="ECO:0000313" key="2">
    <source>
        <dbReference type="Proteomes" id="UP001602089"/>
    </source>
</evidence>
<organism evidence="1 2">
    <name type="scientific">Nocardia elegans</name>
    <dbReference type="NCBI Taxonomy" id="300029"/>
    <lineage>
        <taxon>Bacteria</taxon>
        <taxon>Bacillati</taxon>
        <taxon>Actinomycetota</taxon>
        <taxon>Actinomycetes</taxon>
        <taxon>Mycobacteriales</taxon>
        <taxon>Nocardiaceae</taxon>
        <taxon>Nocardia</taxon>
    </lineage>
</organism>
<dbReference type="RefSeq" id="WP_387131992.1">
    <property type="nucleotide sequence ID" value="NZ_JBIATK010000012.1"/>
</dbReference>
<reference evidence="1 2" key="1">
    <citation type="submission" date="2024-10" db="EMBL/GenBank/DDBJ databases">
        <title>The Natural Products Discovery Center: Release of the First 8490 Sequenced Strains for Exploring Actinobacteria Biosynthetic Diversity.</title>
        <authorList>
            <person name="Kalkreuter E."/>
            <person name="Kautsar S.A."/>
            <person name="Yang D."/>
            <person name="Bader C.D."/>
            <person name="Teijaro C.N."/>
            <person name="Fluegel L."/>
            <person name="Davis C.M."/>
            <person name="Simpson J.R."/>
            <person name="Lauterbach L."/>
            <person name="Steele A.D."/>
            <person name="Gui C."/>
            <person name="Meng S."/>
            <person name="Li G."/>
            <person name="Viehrig K."/>
            <person name="Ye F."/>
            <person name="Su P."/>
            <person name="Kiefer A.F."/>
            <person name="Nichols A."/>
            <person name="Cepeda A.J."/>
            <person name="Yan W."/>
            <person name="Fan B."/>
            <person name="Jiang Y."/>
            <person name="Adhikari A."/>
            <person name="Zheng C.-J."/>
            <person name="Schuster L."/>
            <person name="Cowan T.M."/>
            <person name="Smanski M.J."/>
            <person name="Chevrette M.G."/>
            <person name="De Carvalho L.P.S."/>
            <person name="Shen B."/>
        </authorList>
    </citation>
    <scope>NUCLEOTIDE SEQUENCE [LARGE SCALE GENOMIC DNA]</scope>
    <source>
        <strain evidence="1 2">NPDC001867</strain>
    </source>
</reference>
<proteinExistence type="predicted"/>
<protein>
    <submittedName>
        <fullName evidence="1">Uncharacterized protein</fullName>
    </submittedName>
</protein>